<sequence>MNVKKYFIVLFGSFITISMVFYLVNLTDNHIWLASLASSTALLFTASNHSVAQPRALILGHLICALIGILLYDFFGDHWWVLSMSLSLGIFLMLLSRTFHPPAAANTVIMIHVHASFMILISTILLGTVSLVILTAIITRVMKSKTPYPTYWFAPSPKARDCGIKH</sequence>
<evidence type="ECO:0000259" key="2">
    <source>
        <dbReference type="Pfam" id="PF04982"/>
    </source>
</evidence>
<dbReference type="EMBL" id="FWXJ01000007">
    <property type="protein sequence ID" value="SMC55233.1"/>
    <property type="molecule type" value="Genomic_DNA"/>
</dbReference>
<dbReference type="STRING" id="1938817.SAMN06296008_10778"/>
<dbReference type="InterPro" id="IPR058581">
    <property type="entry name" value="TM_HPP"/>
</dbReference>
<proteinExistence type="predicted"/>
<feature type="domain" description="HPP transmembrane region" evidence="2">
    <location>
        <begin position="2"/>
        <end position="149"/>
    </location>
</feature>
<keyword evidence="1" id="KW-1133">Transmembrane helix</keyword>
<dbReference type="PANTHER" id="PTHR33741">
    <property type="entry name" value="TRANSMEMBRANE PROTEIN DDB_G0269096-RELATED"/>
    <property type="match status" value="1"/>
</dbReference>
<dbReference type="InterPro" id="IPR007065">
    <property type="entry name" value="HPP"/>
</dbReference>
<keyword evidence="1" id="KW-0812">Transmembrane</keyword>
<dbReference type="AlphaFoldDB" id="A0A1W2A3T4"/>
<evidence type="ECO:0000313" key="3">
    <source>
        <dbReference type="EMBL" id="SMC55233.1"/>
    </source>
</evidence>
<reference evidence="3 4" key="1">
    <citation type="submission" date="2017-04" db="EMBL/GenBank/DDBJ databases">
        <authorList>
            <person name="Afonso C.L."/>
            <person name="Miller P.J."/>
            <person name="Scott M.A."/>
            <person name="Spackman E."/>
            <person name="Goraichik I."/>
            <person name="Dimitrov K.M."/>
            <person name="Suarez D.L."/>
            <person name="Swayne D.E."/>
        </authorList>
    </citation>
    <scope>NUCLEOTIDE SEQUENCE [LARGE SCALE GENOMIC DNA]</scope>
    <source>
        <strain evidence="3 4">VK13</strain>
    </source>
</reference>
<gene>
    <name evidence="3" type="ORF">SAMN06296008_10778</name>
</gene>
<keyword evidence="4" id="KW-1185">Reference proteome</keyword>
<organism evidence="3 4">
    <name type="scientific">Polynucleobacter kasalickyi</name>
    <dbReference type="NCBI Taxonomy" id="1938817"/>
    <lineage>
        <taxon>Bacteria</taxon>
        <taxon>Pseudomonadati</taxon>
        <taxon>Pseudomonadota</taxon>
        <taxon>Betaproteobacteria</taxon>
        <taxon>Burkholderiales</taxon>
        <taxon>Burkholderiaceae</taxon>
        <taxon>Polynucleobacter</taxon>
    </lineage>
</organism>
<accession>A0A1W2A3T4</accession>
<feature type="transmembrane region" description="Helical" evidence="1">
    <location>
        <begin position="56"/>
        <end position="72"/>
    </location>
</feature>
<evidence type="ECO:0000256" key="1">
    <source>
        <dbReference type="SAM" id="Phobius"/>
    </source>
</evidence>
<dbReference type="RefSeq" id="WP_084283595.1">
    <property type="nucleotide sequence ID" value="NZ_FWXJ01000007.1"/>
</dbReference>
<dbReference type="Pfam" id="PF04982">
    <property type="entry name" value="TM_HPP"/>
    <property type="match status" value="1"/>
</dbReference>
<feature type="transmembrane region" description="Helical" evidence="1">
    <location>
        <begin position="7"/>
        <end position="24"/>
    </location>
</feature>
<dbReference type="Proteomes" id="UP000192708">
    <property type="component" value="Unassembled WGS sequence"/>
</dbReference>
<protein>
    <submittedName>
        <fullName evidence="3">HPP family protein</fullName>
    </submittedName>
</protein>
<evidence type="ECO:0000313" key="4">
    <source>
        <dbReference type="Proteomes" id="UP000192708"/>
    </source>
</evidence>
<dbReference type="PANTHER" id="PTHR33741:SF5">
    <property type="entry name" value="TRANSMEMBRANE PROTEIN DDB_G0269096-RELATED"/>
    <property type="match status" value="1"/>
</dbReference>
<name>A0A1W2A3T4_9BURK</name>
<dbReference type="OrthoDB" id="9811720at2"/>
<keyword evidence="1" id="KW-0472">Membrane</keyword>
<feature type="transmembrane region" description="Helical" evidence="1">
    <location>
        <begin position="78"/>
        <end position="96"/>
    </location>
</feature>
<feature type="transmembrane region" description="Helical" evidence="1">
    <location>
        <begin position="117"/>
        <end position="138"/>
    </location>
</feature>